<evidence type="ECO:0000256" key="1">
    <source>
        <dbReference type="SAM" id="MobiDB-lite"/>
    </source>
</evidence>
<name>Q0DDD0_ORYSJ</name>
<dbReference type="Proteomes" id="UP000000763">
    <property type="component" value="Chromosome 6"/>
</dbReference>
<feature type="region of interest" description="Disordered" evidence="1">
    <location>
        <begin position="1"/>
        <end position="22"/>
    </location>
</feature>
<sequence>MQMIKNSNSIHRTSFNRSEQAANTQWTPRVQKYIDNWVLATEEVIDEVRAHTEATYLRYLRWYLPRTRTRVMFTPVDQQPHVAAVTEAYPRHRDQDYFVMVSHVLFKNYIFLHLC</sequence>
<organism evidence="2 3">
    <name type="scientific">Oryza sativa subsp. japonica</name>
    <name type="common">Rice</name>
    <dbReference type="NCBI Taxonomy" id="39947"/>
    <lineage>
        <taxon>Eukaryota</taxon>
        <taxon>Viridiplantae</taxon>
        <taxon>Streptophyta</taxon>
        <taxon>Embryophyta</taxon>
        <taxon>Tracheophyta</taxon>
        <taxon>Spermatophyta</taxon>
        <taxon>Magnoliopsida</taxon>
        <taxon>Liliopsida</taxon>
        <taxon>Poales</taxon>
        <taxon>Poaceae</taxon>
        <taxon>BOP clade</taxon>
        <taxon>Oryzoideae</taxon>
        <taxon>Oryzeae</taxon>
        <taxon>Oryzinae</taxon>
        <taxon>Oryza</taxon>
        <taxon>Oryza sativa</taxon>
    </lineage>
</organism>
<dbReference type="EMBL" id="AP008212">
    <property type="protein sequence ID" value="BAF19143.2"/>
    <property type="molecule type" value="Genomic_DNA"/>
</dbReference>
<dbReference type="AlphaFoldDB" id="Q0DDD0"/>
<proteinExistence type="predicted"/>
<protein>
    <submittedName>
        <fullName evidence="2">Os06g0232700 protein</fullName>
    </submittedName>
</protein>
<accession>Q0DDD0</accession>
<reference evidence="2 3" key="1">
    <citation type="journal article" date="2005" name="Nature">
        <title>The map-based sequence of the rice genome.</title>
        <authorList>
            <consortium name="International rice genome sequencing project (IRGSP)"/>
            <person name="Matsumoto T."/>
            <person name="Wu J."/>
            <person name="Kanamori H."/>
            <person name="Katayose Y."/>
            <person name="Fujisawa M."/>
            <person name="Namiki N."/>
            <person name="Mizuno H."/>
            <person name="Yamamoto K."/>
            <person name="Antonio B.A."/>
            <person name="Baba T."/>
            <person name="Sakata K."/>
            <person name="Nagamura Y."/>
            <person name="Aoki H."/>
            <person name="Arikawa K."/>
            <person name="Arita K."/>
            <person name="Bito T."/>
            <person name="Chiden Y."/>
            <person name="Fujitsuka N."/>
            <person name="Fukunaka R."/>
            <person name="Hamada M."/>
            <person name="Harada C."/>
            <person name="Hayashi A."/>
            <person name="Hijishita S."/>
            <person name="Honda M."/>
            <person name="Hosokawa S."/>
            <person name="Ichikawa Y."/>
            <person name="Idonuma A."/>
            <person name="Iijima M."/>
            <person name="Ikeda M."/>
            <person name="Ikeno M."/>
            <person name="Ito K."/>
            <person name="Ito S."/>
            <person name="Ito T."/>
            <person name="Ito Y."/>
            <person name="Ito Y."/>
            <person name="Iwabuchi A."/>
            <person name="Kamiya K."/>
            <person name="Karasawa W."/>
            <person name="Kurita K."/>
            <person name="Katagiri S."/>
            <person name="Kikuta A."/>
            <person name="Kobayashi H."/>
            <person name="Kobayashi N."/>
            <person name="Machita K."/>
            <person name="Maehara T."/>
            <person name="Masukawa M."/>
            <person name="Mizubayashi T."/>
            <person name="Mukai Y."/>
            <person name="Nagasaki H."/>
            <person name="Nagata Y."/>
            <person name="Naito S."/>
            <person name="Nakashima M."/>
            <person name="Nakama Y."/>
            <person name="Nakamichi Y."/>
            <person name="Nakamura M."/>
            <person name="Meguro A."/>
            <person name="Negishi M."/>
            <person name="Ohta I."/>
            <person name="Ohta T."/>
            <person name="Okamoto M."/>
            <person name="Ono N."/>
            <person name="Saji S."/>
            <person name="Sakaguchi M."/>
            <person name="Sakai K."/>
            <person name="Shibata M."/>
            <person name="Shimokawa T."/>
            <person name="Song J."/>
            <person name="Takazaki Y."/>
            <person name="Terasawa K."/>
            <person name="Tsugane M."/>
            <person name="Tsuji K."/>
            <person name="Ueda S."/>
            <person name="Waki K."/>
            <person name="Yamagata H."/>
            <person name="Yamamoto M."/>
            <person name="Yamamoto S."/>
            <person name="Yamane H."/>
            <person name="Yoshiki S."/>
            <person name="Yoshihara R."/>
            <person name="Yukawa K."/>
            <person name="Zhong H."/>
            <person name="Yano M."/>
            <person name="Yuan Q."/>
            <person name="Ouyang S."/>
            <person name="Liu J."/>
            <person name="Jones K.M."/>
            <person name="Gansberger K."/>
            <person name="Moffat K."/>
            <person name="Hill J."/>
            <person name="Bera J."/>
            <person name="Fadrosh D."/>
            <person name="Jin S."/>
            <person name="Johri S."/>
            <person name="Kim M."/>
            <person name="Overton L."/>
            <person name="Reardon M."/>
            <person name="Tsitrin T."/>
            <person name="Vuong H."/>
            <person name="Weaver B."/>
            <person name="Ciecko A."/>
            <person name="Tallon L."/>
            <person name="Jackson J."/>
            <person name="Pai G."/>
            <person name="Aken S.V."/>
            <person name="Utterback T."/>
            <person name="Reidmuller S."/>
            <person name="Feldblyum T."/>
            <person name="Hsiao J."/>
            <person name="Zismann V."/>
            <person name="Iobst S."/>
            <person name="de Vazeille A.R."/>
            <person name="Buell C.R."/>
            <person name="Ying K."/>
            <person name="Li Y."/>
            <person name="Lu T."/>
            <person name="Huang Y."/>
            <person name="Zhao Q."/>
            <person name="Feng Q."/>
            <person name="Zhang L."/>
            <person name="Zhu J."/>
            <person name="Weng Q."/>
            <person name="Mu J."/>
            <person name="Lu Y."/>
            <person name="Fan D."/>
            <person name="Liu Y."/>
            <person name="Guan J."/>
            <person name="Zhang Y."/>
            <person name="Yu S."/>
            <person name="Liu X."/>
            <person name="Zhang Y."/>
            <person name="Hong G."/>
            <person name="Han B."/>
            <person name="Choisne N."/>
            <person name="Demange N."/>
            <person name="Orjeda G."/>
            <person name="Samain S."/>
            <person name="Cattolico L."/>
            <person name="Pelletier E."/>
            <person name="Couloux A."/>
            <person name="Segurens B."/>
            <person name="Wincker P."/>
            <person name="D'Hont A."/>
            <person name="Scarpelli C."/>
            <person name="Weissenbach J."/>
            <person name="Salanoubat M."/>
            <person name="Quetier F."/>
            <person name="Yu Y."/>
            <person name="Kim H.R."/>
            <person name="Rambo T."/>
            <person name="Currie J."/>
            <person name="Collura K."/>
            <person name="Luo M."/>
            <person name="Yang T."/>
            <person name="Ammiraju J.S.S."/>
            <person name="Engler F."/>
            <person name="Soderlund C."/>
            <person name="Wing R.A."/>
            <person name="Palmer L.E."/>
            <person name="de la Bastide M."/>
            <person name="Spiegel L."/>
            <person name="Nascimento L."/>
            <person name="Zutavern T."/>
            <person name="O'Shaughnessy A."/>
            <person name="Dike S."/>
            <person name="Dedhia N."/>
            <person name="Preston R."/>
            <person name="Balija V."/>
            <person name="McCombie W.R."/>
            <person name="Chow T."/>
            <person name="Chen H."/>
            <person name="Chung M."/>
            <person name="Chen C."/>
            <person name="Shaw J."/>
            <person name="Wu H."/>
            <person name="Hsiao K."/>
            <person name="Chao Y."/>
            <person name="Chu M."/>
            <person name="Cheng C."/>
            <person name="Hour A."/>
            <person name="Lee P."/>
            <person name="Lin S."/>
            <person name="Lin Y."/>
            <person name="Liou J."/>
            <person name="Liu S."/>
            <person name="Hsing Y."/>
            <person name="Raghuvanshi S."/>
            <person name="Mohanty A."/>
            <person name="Bharti A.K."/>
            <person name="Gaur A."/>
            <person name="Gupta V."/>
            <person name="Kumar D."/>
            <person name="Ravi V."/>
            <person name="Vij S."/>
            <person name="Kapur A."/>
            <person name="Khurana P."/>
            <person name="Khurana P."/>
            <person name="Khurana J.P."/>
            <person name="Tyagi A.K."/>
            <person name="Gaikwad K."/>
            <person name="Singh A."/>
            <person name="Dalal V."/>
            <person name="Srivastava S."/>
            <person name="Dixit A."/>
            <person name="Pal A.K."/>
            <person name="Ghazi I.A."/>
            <person name="Yadav M."/>
            <person name="Pandit A."/>
            <person name="Bhargava A."/>
            <person name="Sureshbabu K."/>
            <person name="Batra K."/>
            <person name="Sharma T.R."/>
            <person name="Mohapatra T."/>
            <person name="Singh N.K."/>
            <person name="Messing J."/>
            <person name="Nelson A.B."/>
            <person name="Fuks G."/>
            <person name="Kavchok S."/>
            <person name="Keizer G."/>
            <person name="Linton E."/>
            <person name="Llaca V."/>
            <person name="Song R."/>
            <person name="Tanyolac B."/>
            <person name="Young S."/>
            <person name="Ho-Il K."/>
            <person name="Hahn J.H."/>
            <person name="Sangsakoo G."/>
            <person name="Vanavichit A."/>
            <person name="de Mattos Luiz.A.T."/>
            <person name="Zimmer P.D."/>
            <person name="Malone G."/>
            <person name="Dellagostin O."/>
            <person name="de Oliveira A.C."/>
            <person name="Bevan M."/>
            <person name="Bancroft I."/>
            <person name="Minx P."/>
            <person name="Cordum H."/>
            <person name="Wilson R."/>
            <person name="Cheng Z."/>
            <person name="Jin W."/>
            <person name="Jiang J."/>
            <person name="Leong S.A."/>
            <person name="Iwama H."/>
            <person name="Gojobori T."/>
            <person name="Itoh T."/>
            <person name="Niimura Y."/>
            <person name="Fujii Y."/>
            <person name="Habara T."/>
            <person name="Sakai H."/>
            <person name="Sato Y."/>
            <person name="Wilson G."/>
            <person name="Kumar K."/>
            <person name="McCouch S."/>
            <person name="Juretic N."/>
            <person name="Hoen D."/>
            <person name="Wright S."/>
            <person name="Bruskiewich R."/>
            <person name="Bureau T."/>
            <person name="Miyao A."/>
            <person name="Hirochika H."/>
            <person name="Nishikawa T."/>
            <person name="Kadowaki K."/>
            <person name="Sugiura M."/>
            <person name="Burr B."/>
            <person name="Sasaki T."/>
        </authorList>
    </citation>
    <scope>NUCLEOTIDE SEQUENCE [LARGE SCALE GENOMIC DNA]</scope>
    <source>
        <strain evidence="3">cv. Nipponbare</strain>
    </source>
</reference>
<dbReference type="KEGG" id="dosa:Os06g0232700"/>
<evidence type="ECO:0000313" key="2">
    <source>
        <dbReference type="EMBL" id="BAF19143.2"/>
    </source>
</evidence>
<gene>
    <name evidence="2" type="ordered locus">Os06g0232700</name>
</gene>
<reference evidence="3" key="2">
    <citation type="journal article" date="2008" name="Nucleic Acids Res.">
        <title>The rice annotation project database (RAP-DB): 2008 update.</title>
        <authorList>
            <consortium name="The rice annotation project (RAP)"/>
        </authorList>
    </citation>
    <scope>GENOME REANNOTATION</scope>
    <source>
        <strain evidence="3">cv. Nipponbare</strain>
    </source>
</reference>
<evidence type="ECO:0000313" key="3">
    <source>
        <dbReference type="Proteomes" id="UP000000763"/>
    </source>
</evidence>